<evidence type="ECO:0000313" key="1">
    <source>
        <dbReference type="EMBL" id="KRM09082.1"/>
    </source>
</evidence>
<gene>
    <name evidence="1" type="ORF">FC15_GL001727</name>
</gene>
<sequence length="61" mass="7053">MTVDYKEKLDDLIAGKIDEIVVPGAEFDAFHRVWQELPQRKEIVGNAQRNGTVIYRYTESV</sequence>
<accession>A0A0R1VTP4</accession>
<dbReference type="STRING" id="1423735.FC15_GL001727"/>
<name>A0A0R1VTP4_9LACO</name>
<keyword evidence="2" id="KW-1185">Reference proteome</keyword>
<proteinExistence type="predicted"/>
<dbReference type="AlphaFoldDB" id="A0A0R1VTP4"/>
<dbReference type="PATRIC" id="fig|1423735.3.peg.1795"/>
<dbReference type="EMBL" id="AZFX01000059">
    <property type="protein sequence ID" value="KRM09082.1"/>
    <property type="molecule type" value="Genomic_DNA"/>
</dbReference>
<protein>
    <submittedName>
        <fullName evidence="1">Uncharacterized protein</fullName>
    </submittedName>
</protein>
<organism evidence="1 2">
    <name type="scientific">Lapidilactobacillus concavus DSM 17758</name>
    <dbReference type="NCBI Taxonomy" id="1423735"/>
    <lineage>
        <taxon>Bacteria</taxon>
        <taxon>Bacillati</taxon>
        <taxon>Bacillota</taxon>
        <taxon>Bacilli</taxon>
        <taxon>Lactobacillales</taxon>
        <taxon>Lactobacillaceae</taxon>
        <taxon>Lapidilactobacillus</taxon>
    </lineage>
</organism>
<evidence type="ECO:0000313" key="2">
    <source>
        <dbReference type="Proteomes" id="UP000051315"/>
    </source>
</evidence>
<comment type="caution">
    <text evidence="1">The sequence shown here is derived from an EMBL/GenBank/DDBJ whole genome shotgun (WGS) entry which is preliminary data.</text>
</comment>
<reference evidence="1 2" key="1">
    <citation type="journal article" date="2015" name="Genome Announc.">
        <title>Expanding the biotechnology potential of lactobacilli through comparative genomics of 213 strains and associated genera.</title>
        <authorList>
            <person name="Sun Z."/>
            <person name="Harris H.M."/>
            <person name="McCann A."/>
            <person name="Guo C."/>
            <person name="Argimon S."/>
            <person name="Zhang W."/>
            <person name="Yang X."/>
            <person name="Jeffery I.B."/>
            <person name="Cooney J.C."/>
            <person name="Kagawa T.F."/>
            <person name="Liu W."/>
            <person name="Song Y."/>
            <person name="Salvetti E."/>
            <person name="Wrobel A."/>
            <person name="Rasinkangas P."/>
            <person name="Parkhill J."/>
            <person name="Rea M.C."/>
            <person name="O'Sullivan O."/>
            <person name="Ritari J."/>
            <person name="Douillard F.P."/>
            <person name="Paul Ross R."/>
            <person name="Yang R."/>
            <person name="Briner A.E."/>
            <person name="Felis G.E."/>
            <person name="de Vos W.M."/>
            <person name="Barrangou R."/>
            <person name="Klaenhammer T.R."/>
            <person name="Caufield P.W."/>
            <person name="Cui Y."/>
            <person name="Zhang H."/>
            <person name="O'Toole P.W."/>
        </authorList>
    </citation>
    <scope>NUCLEOTIDE SEQUENCE [LARGE SCALE GENOMIC DNA]</scope>
    <source>
        <strain evidence="1 2">DSM 17758</strain>
    </source>
</reference>
<dbReference type="RefSeq" id="WP_057824772.1">
    <property type="nucleotide sequence ID" value="NZ_AZFX01000059.1"/>
</dbReference>
<dbReference type="OrthoDB" id="2146345at2"/>
<dbReference type="Proteomes" id="UP000051315">
    <property type="component" value="Unassembled WGS sequence"/>
</dbReference>